<keyword evidence="2" id="KW-1185">Reference proteome</keyword>
<evidence type="ECO:0000313" key="2">
    <source>
        <dbReference type="Proteomes" id="UP000031972"/>
    </source>
</evidence>
<dbReference type="RefSeq" id="WP_156969531.1">
    <property type="nucleotide sequence ID" value="NZ_JXRR01000017.1"/>
</dbReference>
<dbReference type="EMBL" id="JXRR01000017">
    <property type="protein sequence ID" value="KIL46190.1"/>
    <property type="molecule type" value="Genomic_DNA"/>
</dbReference>
<dbReference type="PATRIC" id="fig|220754.4.peg.2879"/>
<dbReference type="AlphaFoldDB" id="A0A0C2R7F5"/>
<proteinExistence type="predicted"/>
<sequence>MKTSYQPILDRKVRRLLAEGAKPDEVYDYFDVWFEKAGYDRQQAQDFMQGIKQE</sequence>
<name>A0A0C2R7F5_9BACL</name>
<comment type="caution">
    <text evidence="1">The sequence shown here is derived from an EMBL/GenBank/DDBJ whole genome shotgun (WGS) entry which is preliminary data.</text>
</comment>
<evidence type="ECO:0000313" key="1">
    <source>
        <dbReference type="EMBL" id="KIL46190.1"/>
    </source>
</evidence>
<accession>A0A0C2R7F5</accession>
<gene>
    <name evidence="1" type="ORF">KR50_28650</name>
</gene>
<organism evidence="1 2">
    <name type="scientific">Jeotgalibacillus campisalis</name>
    <dbReference type="NCBI Taxonomy" id="220754"/>
    <lineage>
        <taxon>Bacteria</taxon>
        <taxon>Bacillati</taxon>
        <taxon>Bacillota</taxon>
        <taxon>Bacilli</taxon>
        <taxon>Bacillales</taxon>
        <taxon>Caryophanaceae</taxon>
        <taxon>Jeotgalibacillus</taxon>
    </lineage>
</organism>
<protein>
    <submittedName>
        <fullName evidence="1">Uncharacterized protein</fullName>
    </submittedName>
</protein>
<reference evidence="1 2" key="1">
    <citation type="submission" date="2015-01" db="EMBL/GenBank/DDBJ databases">
        <title>Jeotgalibacillus campisalis genome sequencing.</title>
        <authorList>
            <person name="Goh K.M."/>
            <person name="Chan K.-G."/>
            <person name="Yaakop A.S."/>
            <person name="Ee R."/>
            <person name="Gan H.M."/>
            <person name="Chan C.S."/>
        </authorList>
    </citation>
    <scope>NUCLEOTIDE SEQUENCE [LARGE SCALE GENOMIC DNA]</scope>
    <source>
        <strain evidence="1 2">SF-57</strain>
    </source>
</reference>
<dbReference type="Proteomes" id="UP000031972">
    <property type="component" value="Unassembled WGS sequence"/>
</dbReference>